<comment type="caution">
    <text evidence="1">The sequence shown here is derived from an EMBL/GenBank/DDBJ whole genome shotgun (WGS) entry which is preliminary data.</text>
</comment>
<evidence type="ECO:0000313" key="1">
    <source>
        <dbReference type="EMBL" id="OBX36958.1"/>
    </source>
</evidence>
<dbReference type="Proteomes" id="UP000092504">
    <property type="component" value="Unassembled WGS sequence"/>
</dbReference>
<dbReference type="PATRIC" id="fig|2746.7.peg.1348"/>
<name>A0A1B8P3Z4_HALEL</name>
<gene>
    <name evidence="1" type="ORF">A8U91_01306</name>
</gene>
<evidence type="ECO:0000313" key="2">
    <source>
        <dbReference type="Proteomes" id="UP000092504"/>
    </source>
</evidence>
<proteinExistence type="predicted"/>
<accession>A0A1B8P3Z4</accession>
<sequence>MTNVTPIRPELDLPMEVLGVLMRQAEPTVGEIAHDIEIYHQRRFDAASIESAIGSLRVFGYEVHEHDDPDGVRYELVTGGSAA</sequence>
<protein>
    <submittedName>
        <fullName evidence="1">Uncharacterized protein</fullName>
    </submittedName>
</protein>
<dbReference type="AlphaFoldDB" id="A0A1B8P3Z4"/>
<organism evidence="1 2">
    <name type="scientific">Halomonas elongata</name>
    <dbReference type="NCBI Taxonomy" id="2746"/>
    <lineage>
        <taxon>Bacteria</taxon>
        <taxon>Pseudomonadati</taxon>
        <taxon>Pseudomonadota</taxon>
        <taxon>Gammaproteobacteria</taxon>
        <taxon>Oceanospirillales</taxon>
        <taxon>Halomonadaceae</taxon>
        <taxon>Halomonas</taxon>
    </lineage>
</organism>
<dbReference type="EMBL" id="MAJD01000001">
    <property type="protein sequence ID" value="OBX36958.1"/>
    <property type="molecule type" value="Genomic_DNA"/>
</dbReference>
<reference evidence="1 2" key="1">
    <citation type="submission" date="2016-06" db="EMBL/GenBank/DDBJ databases">
        <title>Genome sequence of halotolerant plant growth promoting strain of Halomonas elongata HEK1 isolated from salterns of Rann of Kutch, Gujarat, India.</title>
        <authorList>
            <person name="Gaba S."/>
            <person name="Singh R.N."/>
            <person name="Abrol S."/>
            <person name="Kaushik R."/>
            <person name="Saxena A.K."/>
        </authorList>
    </citation>
    <scope>NUCLEOTIDE SEQUENCE [LARGE SCALE GENOMIC DNA]</scope>
    <source>
        <strain evidence="1 2">HEK1</strain>
    </source>
</reference>